<keyword evidence="2 5" id="KW-0560">Oxidoreductase</keyword>
<dbReference type="PROSITE" id="PS00061">
    <property type="entry name" value="ADH_SHORT"/>
    <property type="match status" value="1"/>
</dbReference>
<dbReference type="PANTHER" id="PTHR43115">
    <property type="entry name" value="DEHYDROGENASE/REDUCTASE SDR FAMILY MEMBER 11"/>
    <property type="match status" value="1"/>
</dbReference>
<evidence type="ECO:0000313" key="5">
    <source>
        <dbReference type="EMBL" id="XDP97454.1"/>
    </source>
</evidence>
<dbReference type="PRINTS" id="PR00081">
    <property type="entry name" value="GDHRDH"/>
</dbReference>
<dbReference type="InterPro" id="IPR057326">
    <property type="entry name" value="KR_dom"/>
</dbReference>
<proteinExistence type="inferred from homology"/>
<dbReference type="AlphaFoldDB" id="A0AB39LUY6"/>
<feature type="domain" description="Ketoreductase" evidence="4">
    <location>
        <begin position="7"/>
        <end position="189"/>
    </location>
</feature>
<evidence type="ECO:0000259" key="4">
    <source>
        <dbReference type="SMART" id="SM00822"/>
    </source>
</evidence>
<name>A0AB39LUY6_9ACTN</name>
<reference evidence="5" key="1">
    <citation type="submission" date="2024-07" db="EMBL/GenBank/DDBJ databases">
        <authorList>
            <person name="Yu S.T."/>
        </authorList>
    </citation>
    <scope>NUCLEOTIDE SEQUENCE</scope>
    <source>
        <strain evidence="5">R02</strain>
    </source>
</reference>
<evidence type="ECO:0000256" key="3">
    <source>
        <dbReference type="RuleBase" id="RU000363"/>
    </source>
</evidence>
<dbReference type="EC" id="1.-.-.-" evidence="5"/>
<dbReference type="Pfam" id="PF00106">
    <property type="entry name" value="adh_short"/>
    <property type="match status" value="1"/>
</dbReference>
<dbReference type="InterPro" id="IPR020904">
    <property type="entry name" value="Sc_DH/Rdtase_CS"/>
</dbReference>
<gene>
    <name evidence="5" type="ORF">AB5J57_29775</name>
</gene>
<accession>A0AB39LUY6</accession>
<evidence type="ECO:0000256" key="2">
    <source>
        <dbReference type="ARBA" id="ARBA00023002"/>
    </source>
</evidence>
<protein>
    <submittedName>
        <fullName evidence="5">SDR family oxidoreductase</fullName>
        <ecNumber evidence="5">1.-.-.-</ecNumber>
    </submittedName>
</protein>
<dbReference type="SUPFAM" id="SSF51735">
    <property type="entry name" value="NAD(P)-binding Rossmann-fold domains"/>
    <property type="match status" value="1"/>
</dbReference>
<dbReference type="PRINTS" id="PR00080">
    <property type="entry name" value="SDRFAMILY"/>
</dbReference>
<dbReference type="Gene3D" id="3.40.50.720">
    <property type="entry name" value="NAD(P)-binding Rossmann-like Domain"/>
    <property type="match status" value="1"/>
</dbReference>
<comment type="similarity">
    <text evidence="1 3">Belongs to the short-chain dehydrogenases/reductases (SDR) family.</text>
</comment>
<dbReference type="EMBL" id="CP163429">
    <property type="protein sequence ID" value="XDP97454.1"/>
    <property type="molecule type" value="Genomic_DNA"/>
</dbReference>
<dbReference type="SMART" id="SM00822">
    <property type="entry name" value="PKS_KR"/>
    <property type="match status" value="1"/>
</dbReference>
<dbReference type="RefSeq" id="WP_369160462.1">
    <property type="nucleotide sequence ID" value="NZ_CP163429.1"/>
</dbReference>
<evidence type="ECO:0000256" key="1">
    <source>
        <dbReference type="ARBA" id="ARBA00006484"/>
    </source>
</evidence>
<organism evidence="5">
    <name type="scientific">Streptomyces sp. R02</name>
    <dbReference type="NCBI Taxonomy" id="3238623"/>
    <lineage>
        <taxon>Bacteria</taxon>
        <taxon>Bacillati</taxon>
        <taxon>Actinomycetota</taxon>
        <taxon>Actinomycetes</taxon>
        <taxon>Kitasatosporales</taxon>
        <taxon>Streptomycetaceae</taxon>
        <taxon>Streptomyces</taxon>
    </lineage>
</organism>
<sequence length="244" mass="25649">MSGIAGKVVAVTGAGGGIGEATALLLAERGAKVVLGARRAERLQALSARIERAGGQAVWTRTDVTRRADLAGLVRVARERFGKLDVLVSNAGVGLISPLDELRVEDWEEMIDVNLKGVLYGIAAALPVFREQGSGHFVHTASVAGLSISPTMSVYAATKNAVRAVSEGLRQEAGDSLRVTVVSPGFVRTDFADSMLPALRERIVEQMDRMGLPPDAVARAIAFAVEQPEGVDVGDIVVRPTAQA</sequence>
<dbReference type="GO" id="GO:0016616">
    <property type="term" value="F:oxidoreductase activity, acting on the CH-OH group of donors, NAD or NADP as acceptor"/>
    <property type="evidence" value="ECO:0007669"/>
    <property type="project" value="UniProtKB-ARBA"/>
</dbReference>
<dbReference type="PANTHER" id="PTHR43115:SF4">
    <property type="entry name" value="DEHYDROGENASE_REDUCTASE SDR FAMILY MEMBER 11"/>
    <property type="match status" value="1"/>
</dbReference>
<dbReference type="InterPro" id="IPR036291">
    <property type="entry name" value="NAD(P)-bd_dom_sf"/>
</dbReference>
<dbReference type="InterPro" id="IPR002347">
    <property type="entry name" value="SDR_fam"/>
</dbReference>
<dbReference type="FunFam" id="3.40.50.720:FF:000047">
    <property type="entry name" value="NADP-dependent L-serine/L-allo-threonine dehydrogenase"/>
    <property type="match status" value="1"/>
</dbReference>